<evidence type="ECO:0000256" key="5">
    <source>
        <dbReference type="SAM" id="Phobius"/>
    </source>
</evidence>
<dbReference type="PANTHER" id="PTHR48022:SF2">
    <property type="entry name" value="PLASTIDIC GLUCOSE TRANSPORTER 4"/>
    <property type="match status" value="1"/>
</dbReference>
<evidence type="ECO:0000256" key="2">
    <source>
        <dbReference type="ARBA" id="ARBA00022692"/>
    </source>
</evidence>
<keyword evidence="3 5" id="KW-1133">Transmembrane helix</keyword>
<feature type="transmembrane region" description="Helical" evidence="5">
    <location>
        <begin position="306"/>
        <end position="326"/>
    </location>
</feature>
<organism evidence="6 7">
    <name type="scientific">Aspergillus phoenicis ATCC 13157</name>
    <dbReference type="NCBI Taxonomy" id="1353007"/>
    <lineage>
        <taxon>Eukaryota</taxon>
        <taxon>Fungi</taxon>
        <taxon>Dikarya</taxon>
        <taxon>Ascomycota</taxon>
        <taxon>Pezizomycotina</taxon>
        <taxon>Eurotiomycetes</taxon>
        <taxon>Eurotiomycetidae</taxon>
        <taxon>Eurotiales</taxon>
        <taxon>Aspergillaceae</taxon>
        <taxon>Aspergillus</taxon>
    </lineage>
</organism>
<name>A0A370P9M0_ASPPH</name>
<reference evidence="6 7" key="1">
    <citation type="submission" date="2018-07" db="EMBL/GenBank/DDBJ databases">
        <title>Section-level genome sequencing of Aspergillus section Nigri to investigate inter- and intra-species variation.</title>
        <authorList>
            <consortium name="DOE Joint Genome Institute"/>
            <person name="Vesth T.C."/>
            <person name="Nybo J.L."/>
            <person name="Theobald S."/>
            <person name="Frisvad J.C."/>
            <person name="Larsen T.O."/>
            <person name="Nielsen K.F."/>
            <person name="Hoof J.B."/>
            <person name="Brandl J."/>
            <person name="Salamov A."/>
            <person name="Riley R."/>
            <person name="Gladden J.M."/>
            <person name="Phatale P."/>
            <person name="Nielsen M.T."/>
            <person name="Lyhne E.K."/>
            <person name="Kogle M.E."/>
            <person name="Strasser K."/>
            <person name="McDonnell E."/>
            <person name="Barry K."/>
            <person name="Clum A."/>
            <person name="Chen C."/>
            <person name="Nolan M."/>
            <person name="Sandor L."/>
            <person name="Kuo A."/>
            <person name="Lipzen A."/>
            <person name="Hainaut M."/>
            <person name="Drula E."/>
            <person name="Tsang A."/>
            <person name="Magnuson J.K."/>
            <person name="Henrissat B."/>
            <person name="Wiebenga A."/>
            <person name="Simmons B.A."/>
            <person name="Makela M.R."/>
            <person name="De vries R.P."/>
            <person name="Grigoriev I.V."/>
            <person name="Mortensen U.H."/>
            <person name="Baker S.E."/>
            <person name="Andersen M.R."/>
        </authorList>
    </citation>
    <scope>NUCLEOTIDE SEQUENCE [LARGE SCALE GENOMIC DNA]</scope>
    <source>
        <strain evidence="6 7">ATCC 13157</strain>
    </source>
</reference>
<accession>A0A370P9M0</accession>
<keyword evidence="7" id="KW-1185">Reference proteome</keyword>
<evidence type="ECO:0000313" key="7">
    <source>
        <dbReference type="Proteomes" id="UP000254937"/>
    </source>
</evidence>
<feature type="transmembrane region" description="Helical" evidence="5">
    <location>
        <begin position="231"/>
        <end position="252"/>
    </location>
</feature>
<feature type="transmembrane region" description="Helical" evidence="5">
    <location>
        <begin position="170"/>
        <end position="188"/>
    </location>
</feature>
<dbReference type="InterPro" id="IPR036259">
    <property type="entry name" value="MFS_trans_sf"/>
</dbReference>
<dbReference type="AlphaFoldDB" id="A0A370P9M0"/>
<evidence type="ECO:0000313" key="6">
    <source>
        <dbReference type="EMBL" id="RDK38883.1"/>
    </source>
</evidence>
<dbReference type="EMBL" id="KZ851863">
    <property type="protein sequence ID" value="RDK38883.1"/>
    <property type="molecule type" value="Genomic_DNA"/>
</dbReference>
<dbReference type="PANTHER" id="PTHR48022">
    <property type="entry name" value="PLASTIDIC GLUCOSE TRANSPORTER 4"/>
    <property type="match status" value="1"/>
</dbReference>
<dbReference type="GO" id="GO:0005351">
    <property type="term" value="F:carbohydrate:proton symporter activity"/>
    <property type="evidence" value="ECO:0007669"/>
    <property type="project" value="TreeGrafter"/>
</dbReference>
<dbReference type="SUPFAM" id="SSF103473">
    <property type="entry name" value="MFS general substrate transporter"/>
    <property type="match status" value="1"/>
</dbReference>
<dbReference type="Pfam" id="PF00083">
    <property type="entry name" value="Sugar_tr"/>
    <property type="match status" value="1"/>
</dbReference>
<feature type="transmembrane region" description="Helical" evidence="5">
    <location>
        <begin position="200"/>
        <end position="225"/>
    </location>
</feature>
<dbReference type="Proteomes" id="UP000254937">
    <property type="component" value="Unassembled WGS sequence"/>
</dbReference>
<dbReference type="Gene3D" id="1.20.1250.20">
    <property type="entry name" value="MFS general substrate transporter like domains"/>
    <property type="match status" value="1"/>
</dbReference>
<sequence length="553" mass="62521">MSLTTRLDKAQILLEADEFVTRYNLHDSRDSIRKGALLAYDPHDYARIDGLTDAEITALQNDKVELRESKAIVCCVLAGVLYVLLRVSFHSYDFLMFWQHSFGDLHSVLLVAIPLLEHPLAALLSNSIGRRRALCTASSLAIVRACLAIFLKSFRYWLRPGFAALLLDRLLAGVASATISFNIPLYLAEYGPASIRGRAMMMWPMTLCGFDLLVRSASLSASISLFRDVSWVHIIILPIAALYILSLPHMALDSPYQFMARGHIATSLQTLYKTRSSNIVAARDLYRIYVASSFESSRANQSPRRVIISITIMLIQVLMIPSELLTGHLLNSNATENVVRMTMVFSSCFALSAISVVYSSIDHNQVGQRRFLFVLVLIIMQLLFLVIPFDFSSLAILIVSFCIQFMLSVVFSAVATVYAVEVLPYHCRDKAYAITVSVNSLVRVLVQIIDAKFSNPNGYVRDLASFLVSCRAVQRYTVPVAFVVLYFFMRETAKIPLEDMGRVFEARNRDLVLYQVRIVWPYFFRRYVLWRKVVLEPFEESRYGNRTGAIALD</sequence>
<evidence type="ECO:0000256" key="4">
    <source>
        <dbReference type="ARBA" id="ARBA00023136"/>
    </source>
</evidence>
<evidence type="ECO:0000256" key="1">
    <source>
        <dbReference type="ARBA" id="ARBA00004141"/>
    </source>
</evidence>
<protein>
    <submittedName>
        <fullName evidence="6">MFS general substrate transporter</fullName>
    </submittedName>
</protein>
<gene>
    <name evidence="6" type="ORF">M752DRAFT_338653</name>
</gene>
<dbReference type="GO" id="GO:0016020">
    <property type="term" value="C:membrane"/>
    <property type="evidence" value="ECO:0007669"/>
    <property type="project" value="UniProtKB-SubCell"/>
</dbReference>
<dbReference type="InterPro" id="IPR005828">
    <property type="entry name" value="MFS_sugar_transport-like"/>
</dbReference>
<keyword evidence="2 5" id="KW-0812">Transmembrane</keyword>
<keyword evidence="4 5" id="KW-0472">Membrane</keyword>
<feature type="transmembrane region" description="Helical" evidence="5">
    <location>
        <begin position="109"/>
        <end position="129"/>
    </location>
</feature>
<evidence type="ECO:0000256" key="3">
    <source>
        <dbReference type="ARBA" id="ARBA00022989"/>
    </source>
</evidence>
<feature type="transmembrane region" description="Helical" evidence="5">
    <location>
        <begin position="71"/>
        <end position="89"/>
    </location>
</feature>
<feature type="transmembrane region" description="Helical" evidence="5">
    <location>
        <begin position="338"/>
        <end position="359"/>
    </location>
</feature>
<proteinExistence type="predicted"/>
<feature type="transmembrane region" description="Helical" evidence="5">
    <location>
        <begin position="371"/>
        <end position="389"/>
    </location>
</feature>
<dbReference type="InterPro" id="IPR050360">
    <property type="entry name" value="MFS_Sugar_Transporters"/>
</dbReference>
<feature type="transmembrane region" description="Helical" evidence="5">
    <location>
        <begin position="395"/>
        <end position="420"/>
    </location>
</feature>
<comment type="subcellular location">
    <subcellularLocation>
        <location evidence="1">Membrane</location>
        <topology evidence="1">Multi-pass membrane protein</topology>
    </subcellularLocation>
</comment>